<name>A0A9P1N934_9PELO</name>
<keyword evidence="2" id="KW-1185">Reference proteome</keyword>
<sequence>MAPKIQDVKWIVDMIRNTNYQLLSMVMVVPFGEHFASKEQHIMRHRNEKILKSTALFCCEDETICRNYLFQQENDPKPCKENVQKWFARRFLNSSANHPISILLNIYGKY</sequence>
<organism evidence="1 2">
    <name type="scientific">Caenorhabditis angaria</name>
    <dbReference type="NCBI Taxonomy" id="860376"/>
    <lineage>
        <taxon>Eukaryota</taxon>
        <taxon>Metazoa</taxon>
        <taxon>Ecdysozoa</taxon>
        <taxon>Nematoda</taxon>
        <taxon>Chromadorea</taxon>
        <taxon>Rhabditida</taxon>
        <taxon>Rhabditina</taxon>
        <taxon>Rhabditomorpha</taxon>
        <taxon>Rhabditoidea</taxon>
        <taxon>Rhabditidae</taxon>
        <taxon>Peloderinae</taxon>
        <taxon>Caenorhabditis</taxon>
    </lineage>
</organism>
<gene>
    <name evidence="1" type="ORF">CAMP_LOCUS16907</name>
</gene>
<dbReference type="AlphaFoldDB" id="A0A9P1N934"/>
<protein>
    <submittedName>
        <fullName evidence="1">Uncharacterized protein</fullName>
    </submittedName>
</protein>
<evidence type="ECO:0000313" key="2">
    <source>
        <dbReference type="Proteomes" id="UP001152747"/>
    </source>
</evidence>
<dbReference type="EMBL" id="CANHGI010000006">
    <property type="protein sequence ID" value="CAI5454270.1"/>
    <property type="molecule type" value="Genomic_DNA"/>
</dbReference>
<comment type="caution">
    <text evidence="1">The sequence shown here is derived from an EMBL/GenBank/DDBJ whole genome shotgun (WGS) entry which is preliminary data.</text>
</comment>
<evidence type="ECO:0000313" key="1">
    <source>
        <dbReference type="EMBL" id="CAI5454270.1"/>
    </source>
</evidence>
<accession>A0A9P1N934</accession>
<proteinExistence type="predicted"/>
<reference evidence="1" key="1">
    <citation type="submission" date="2022-11" db="EMBL/GenBank/DDBJ databases">
        <authorList>
            <person name="Kikuchi T."/>
        </authorList>
    </citation>
    <scope>NUCLEOTIDE SEQUENCE</scope>
    <source>
        <strain evidence="1">PS1010</strain>
    </source>
</reference>
<dbReference type="Proteomes" id="UP001152747">
    <property type="component" value="Unassembled WGS sequence"/>
</dbReference>